<reference evidence="3 4" key="1">
    <citation type="submission" date="2016-10" db="EMBL/GenBank/DDBJ databases">
        <authorList>
            <person name="de Groot N.N."/>
        </authorList>
    </citation>
    <scope>NUCLEOTIDE SEQUENCE [LARGE SCALE GENOMIC DNA]</scope>
    <source>
        <strain evidence="3 4">DSM 23421</strain>
    </source>
</reference>
<dbReference type="InterPro" id="IPR013342">
    <property type="entry name" value="Mandelate_racemase_C"/>
</dbReference>
<gene>
    <name evidence="3" type="ORF">SAMN05421636_1077</name>
</gene>
<dbReference type="NCBIfam" id="NF010624">
    <property type="entry name" value="PRK14017.1"/>
    <property type="match status" value="1"/>
</dbReference>
<dbReference type="InterPro" id="IPR029017">
    <property type="entry name" value="Enolase-like_N"/>
</dbReference>
<sequence length="412" mass="44590">METLGNNSNKRRDFLKGTVTTAVAATVGITGLSAAAPKPFVGTPLIGPKDKIKITKVETFVLKNSWVFVKISTDAGITGWGEMLKDDAKACAAGAMEVGSTYLIGKDPRPVVKHWQAIHRGAFYRGGPIKTAIVSGIDQALWDIKGKALGVPVYELLGGPTRDKALVYGTEPDFKTGVRHMKVGPKGSRSPFKYNEGTKMIDEVVERFAALKAQYPDVDIAIDFHGSVQPTTASSLIKALEPHRPWFLEEVVQALNVDVMADLAKKTLVPLATGERIFTKWGFREILEKGAAMILQPDVNYAGGITELKIIAGMAEAYYAPIAPHNPNGPCSLAASLQIAACVPNFLVQERGNREHELLAVPLPPVVDGYRPIPTGPGLGITIDENKLMNEVGEPRPYLPKFDPDDNSVIDW</sequence>
<keyword evidence="1" id="KW-0456">Lyase</keyword>
<proteinExistence type="predicted"/>
<dbReference type="InterPro" id="IPR013341">
    <property type="entry name" value="Mandelate_racemase_N_dom"/>
</dbReference>
<organism evidence="3 4">
    <name type="scientific">Pricia antarctica</name>
    <dbReference type="NCBI Taxonomy" id="641691"/>
    <lineage>
        <taxon>Bacteria</taxon>
        <taxon>Pseudomonadati</taxon>
        <taxon>Bacteroidota</taxon>
        <taxon>Flavobacteriia</taxon>
        <taxon>Flavobacteriales</taxon>
        <taxon>Flavobacteriaceae</taxon>
        <taxon>Pricia</taxon>
    </lineage>
</organism>
<dbReference type="SMART" id="SM00922">
    <property type="entry name" value="MR_MLE"/>
    <property type="match status" value="1"/>
</dbReference>
<evidence type="ECO:0000313" key="3">
    <source>
        <dbReference type="EMBL" id="SDE72282.1"/>
    </source>
</evidence>
<dbReference type="STRING" id="641691.SAMN05421636_1077"/>
<name>A0A1G7F8Q5_9FLAO</name>
<evidence type="ECO:0000259" key="2">
    <source>
        <dbReference type="SMART" id="SM00922"/>
    </source>
</evidence>
<keyword evidence="4" id="KW-1185">Reference proteome</keyword>
<dbReference type="PROSITE" id="PS51318">
    <property type="entry name" value="TAT"/>
    <property type="match status" value="1"/>
</dbReference>
<dbReference type="GO" id="GO:0016829">
    <property type="term" value="F:lyase activity"/>
    <property type="evidence" value="ECO:0007669"/>
    <property type="project" value="UniProtKB-KW"/>
</dbReference>
<dbReference type="PANTHER" id="PTHR48080:SF2">
    <property type="entry name" value="D-GALACTONATE DEHYDRATASE"/>
    <property type="match status" value="1"/>
</dbReference>
<dbReference type="AlphaFoldDB" id="A0A1G7F8Q5"/>
<dbReference type="SFLD" id="SFLDS00001">
    <property type="entry name" value="Enolase"/>
    <property type="match status" value="1"/>
</dbReference>
<dbReference type="InterPro" id="IPR036849">
    <property type="entry name" value="Enolase-like_C_sf"/>
</dbReference>
<dbReference type="SFLD" id="SFLDG00179">
    <property type="entry name" value="mandelate_racemase"/>
    <property type="match status" value="1"/>
</dbReference>
<dbReference type="OrthoDB" id="9775391at2"/>
<dbReference type="EMBL" id="FNAO01000007">
    <property type="protein sequence ID" value="SDE72282.1"/>
    <property type="molecule type" value="Genomic_DNA"/>
</dbReference>
<dbReference type="Gene3D" id="3.20.20.120">
    <property type="entry name" value="Enolase-like C-terminal domain"/>
    <property type="match status" value="1"/>
</dbReference>
<evidence type="ECO:0000313" key="4">
    <source>
        <dbReference type="Proteomes" id="UP000199109"/>
    </source>
</evidence>
<dbReference type="InterPro" id="IPR029065">
    <property type="entry name" value="Enolase_C-like"/>
</dbReference>
<accession>A0A1G7F8Q5</accession>
<dbReference type="Gene3D" id="3.30.390.10">
    <property type="entry name" value="Enolase-like, N-terminal domain"/>
    <property type="match status" value="1"/>
</dbReference>
<dbReference type="InterPro" id="IPR006311">
    <property type="entry name" value="TAT_signal"/>
</dbReference>
<feature type="domain" description="Mandelate racemase/muconate lactonizing enzyme C-terminal" evidence="2">
    <location>
        <begin position="163"/>
        <end position="270"/>
    </location>
</feature>
<dbReference type="RefSeq" id="WP_091869955.1">
    <property type="nucleotide sequence ID" value="NZ_FNAO01000007.1"/>
</dbReference>
<dbReference type="PANTHER" id="PTHR48080">
    <property type="entry name" value="D-GALACTONATE DEHYDRATASE-RELATED"/>
    <property type="match status" value="1"/>
</dbReference>
<dbReference type="SUPFAM" id="SSF51604">
    <property type="entry name" value="Enolase C-terminal domain-like"/>
    <property type="match status" value="1"/>
</dbReference>
<dbReference type="InterPro" id="IPR034593">
    <property type="entry name" value="DgoD-like"/>
</dbReference>
<dbReference type="Pfam" id="PF02746">
    <property type="entry name" value="MR_MLE_N"/>
    <property type="match status" value="1"/>
</dbReference>
<dbReference type="SUPFAM" id="SSF54826">
    <property type="entry name" value="Enolase N-terminal domain-like"/>
    <property type="match status" value="1"/>
</dbReference>
<evidence type="ECO:0000256" key="1">
    <source>
        <dbReference type="ARBA" id="ARBA00023239"/>
    </source>
</evidence>
<dbReference type="GO" id="GO:0016854">
    <property type="term" value="F:racemase and epimerase activity"/>
    <property type="evidence" value="ECO:0007669"/>
    <property type="project" value="UniProtKB-ARBA"/>
</dbReference>
<dbReference type="Pfam" id="PF13378">
    <property type="entry name" value="MR_MLE_C"/>
    <property type="match status" value="1"/>
</dbReference>
<dbReference type="Proteomes" id="UP000199109">
    <property type="component" value="Unassembled WGS sequence"/>
</dbReference>
<protein>
    <submittedName>
        <fullName evidence="3">Galactonate dehydratase</fullName>
    </submittedName>
</protein>